<feature type="compositionally biased region" description="Basic and acidic residues" evidence="1">
    <location>
        <begin position="234"/>
        <end position="248"/>
    </location>
</feature>
<protein>
    <submittedName>
        <fullName evidence="3">DUF4191 domain-containing protein</fullName>
    </submittedName>
</protein>
<dbReference type="AlphaFoldDB" id="A0A9X2HJR6"/>
<keyword evidence="2" id="KW-0812">Transmembrane</keyword>
<dbReference type="EMBL" id="JANAFB010000010">
    <property type="protein sequence ID" value="MCP3425548.1"/>
    <property type="molecule type" value="Genomic_DNA"/>
</dbReference>
<evidence type="ECO:0000256" key="2">
    <source>
        <dbReference type="SAM" id="Phobius"/>
    </source>
</evidence>
<reference evidence="3" key="1">
    <citation type="submission" date="2022-06" db="EMBL/GenBank/DDBJ databases">
        <title>Rothia sp. isolated from sandalwood seedling.</title>
        <authorList>
            <person name="Tuikhar N."/>
            <person name="Kirdat K."/>
            <person name="Thorat V."/>
            <person name="Swetha P."/>
            <person name="Padma S."/>
            <person name="Sundararaj R."/>
            <person name="Yadav A."/>
        </authorList>
    </citation>
    <scope>NUCLEOTIDE SEQUENCE</scope>
    <source>
        <strain evidence="3">AR01</strain>
    </source>
</reference>
<name>A0A9X2HJR6_9MICC</name>
<organism evidence="3 4">
    <name type="scientific">Rothia santali</name>
    <dbReference type="NCBI Taxonomy" id="2949643"/>
    <lineage>
        <taxon>Bacteria</taxon>
        <taxon>Bacillati</taxon>
        <taxon>Actinomycetota</taxon>
        <taxon>Actinomycetes</taxon>
        <taxon>Micrococcales</taxon>
        <taxon>Micrococcaceae</taxon>
        <taxon>Rothia</taxon>
    </lineage>
</organism>
<gene>
    <name evidence="3" type="ORF">NBM05_05850</name>
</gene>
<dbReference type="Proteomes" id="UP001139502">
    <property type="component" value="Unassembled WGS sequence"/>
</dbReference>
<dbReference type="Pfam" id="PF13829">
    <property type="entry name" value="DUF4191"/>
    <property type="match status" value="1"/>
</dbReference>
<comment type="caution">
    <text evidence="3">The sequence shown here is derived from an EMBL/GenBank/DDBJ whole genome shotgun (WGS) entry which is preliminary data.</text>
</comment>
<keyword evidence="4" id="KW-1185">Reference proteome</keyword>
<feature type="transmembrane region" description="Helical" evidence="2">
    <location>
        <begin position="49"/>
        <end position="68"/>
    </location>
</feature>
<feature type="transmembrane region" description="Helical" evidence="2">
    <location>
        <begin position="74"/>
        <end position="93"/>
    </location>
</feature>
<proteinExistence type="predicted"/>
<feature type="region of interest" description="Disordered" evidence="1">
    <location>
        <begin position="1"/>
        <end position="33"/>
    </location>
</feature>
<dbReference type="InterPro" id="IPR025445">
    <property type="entry name" value="DUF4191"/>
</dbReference>
<evidence type="ECO:0000313" key="4">
    <source>
        <dbReference type="Proteomes" id="UP001139502"/>
    </source>
</evidence>
<dbReference type="RefSeq" id="WP_254165797.1">
    <property type="nucleotide sequence ID" value="NZ_JANAFB010000010.1"/>
</dbReference>
<keyword evidence="2" id="KW-0472">Membrane</keyword>
<evidence type="ECO:0000256" key="1">
    <source>
        <dbReference type="SAM" id="MobiDB-lite"/>
    </source>
</evidence>
<evidence type="ECO:0000313" key="3">
    <source>
        <dbReference type="EMBL" id="MCP3425548.1"/>
    </source>
</evidence>
<feature type="region of interest" description="Disordered" evidence="1">
    <location>
        <begin position="225"/>
        <end position="248"/>
    </location>
</feature>
<sequence>MASSSARKGKLTREEKREEKRKKKAAKGPGPFGQMKQVYQMTRKSDPNIPWILLLVALAVVLVFLLIGLLVGNWITFTIIGIPVGVLVAMIVLSRRAERAAFGQIEGQTGAAGAALSTLRRGWIVEEQPVNMNPRTQDLVFRALGKPGVVLITEGPAQRVNSLVNQERKKLNRVAPNVPVHVIKAGNEEGQVPLKKITKSMKKLDKTLTMQEVHAVNNRLASLGKSLPVPKGVDPLKARPDRRGMRGR</sequence>
<keyword evidence="2" id="KW-1133">Transmembrane helix</keyword>
<accession>A0A9X2HJR6</accession>